<dbReference type="InterPro" id="IPR008258">
    <property type="entry name" value="Transglycosylase_SLT_dom_1"/>
</dbReference>
<evidence type="ECO:0000259" key="6">
    <source>
        <dbReference type="PROSITE" id="PS51935"/>
    </source>
</evidence>
<dbReference type="InterPro" id="IPR038765">
    <property type="entry name" value="Papain-like_cys_pep_sf"/>
</dbReference>
<proteinExistence type="inferred from homology"/>
<reference evidence="7" key="1">
    <citation type="journal article" date="2014" name="Int. J. Syst. Evol. Microbiol.">
        <title>Complete genome sequence of Corynebacterium casei LMG S-19264T (=DSM 44701T), isolated from a smear-ripened cheese.</title>
        <authorList>
            <consortium name="US DOE Joint Genome Institute (JGI-PGF)"/>
            <person name="Walter F."/>
            <person name="Albersmeier A."/>
            <person name="Kalinowski J."/>
            <person name="Ruckert C."/>
        </authorList>
    </citation>
    <scope>NUCLEOTIDE SEQUENCE</scope>
    <source>
        <strain evidence="7">JCM 3090</strain>
    </source>
</reference>
<dbReference type="GO" id="GO:0000270">
    <property type="term" value="P:peptidoglycan metabolic process"/>
    <property type="evidence" value="ECO:0007669"/>
    <property type="project" value="InterPro"/>
</dbReference>
<dbReference type="EMBL" id="BMQB01000002">
    <property type="protein sequence ID" value="GGJ82486.1"/>
    <property type="molecule type" value="Genomic_DNA"/>
</dbReference>
<gene>
    <name evidence="7" type="ORF">GCM10010123_10190</name>
</gene>
<evidence type="ECO:0000313" key="7">
    <source>
        <dbReference type="EMBL" id="GGJ82486.1"/>
    </source>
</evidence>
<keyword evidence="3" id="KW-0645">Protease</keyword>
<dbReference type="GO" id="GO:0008933">
    <property type="term" value="F:peptidoglycan lytic transglycosylase activity"/>
    <property type="evidence" value="ECO:0007669"/>
    <property type="project" value="InterPro"/>
</dbReference>
<evidence type="ECO:0000256" key="4">
    <source>
        <dbReference type="ARBA" id="ARBA00022801"/>
    </source>
</evidence>
<comment type="caution">
    <text evidence="7">The sequence shown here is derived from an EMBL/GenBank/DDBJ whole genome shotgun (WGS) entry which is preliminary data.</text>
</comment>
<keyword evidence="4" id="KW-0378">Hydrolase</keyword>
<dbReference type="GO" id="GO:0006508">
    <property type="term" value="P:proteolysis"/>
    <property type="evidence" value="ECO:0007669"/>
    <property type="project" value="UniProtKB-KW"/>
</dbReference>
<name>A0A8J3B0E7_9ACTN</name>
<evidence type="ECO:0000256" key="5">
    <source>
        <dbReference type="ARBA" id="ARBA00022807"/>
    </source>
</evidence>
<dbReference type="Pfam" id="PF01464">
    <property type="entry name" value="SLT"/>
    <property type="match status" value="1"/>
</dbReference>
<evidence type="ECO:0000313" key="8">
    <source>
        <dbReference type="Proteomes" id="UP000649739"/>
    </source>
</evidence>
<dbReference type="PROSITE" id="PS51935">
    <property type="entry name" value="NLPC_P60"/>
    <property type="match status" value="1"/>
</dbReference>
<protein>
    <recommendedName>
        <fullName evidence="6">NlpC/P60 domain-containing protein</fullName>
    </recommendedName>
</protein>
<dbReference type="GO" id="GO:0008234">
    <property type="term" value="F:cysteine-type peptidase activity"/>
    <property type="evidence" value="ECO:0007669"/>
    <property type="project" value="UniProtKB-KW"/>
</dbReference>
<dbReference type="AlphaFoldDB" id="A0A8J3B0E7"/>
<dbReference type="PROSITE" id="PS00922">
    <property type="entry name" value="TRANSGLYCOSYLASE"/>
    <property type="match status" value="1"/>
</dbReference>
<dbReference type="SUPFAM" id="SSF53955">
    <property type="entry name" value="Lysozyme-like"/>
    <property type="match status" value="1"/>
</dbReference>
<dbReference type="SUPFAM" id="SSF54001">
    <property type="entry name" value="Cysteine proteinases"/>
    <property type="match status" value="1"/>
</dbReference>
<organism evidence="7 8">
    <name type="scientific">Pilimelia anulata</name>
    <dbReference type="NCBI Taxonomy" id="53371"/>
    <lineage>
        <taxon>Bacteria</taxon>
        <taxon>Bacillati</taxon>
        <taxon>Actinomycetota</taxon>
        <taxon>Actinomycetes</taxon>
        <taxon>Micromonosporales</taxon>
        <taxon>Micromonosporaceae</taxon>
        <taxon>Pilimelia</taxon>
    </lineage>
</organism>
<sequence>MSLTEMVGRIATLQSAHQNLLTQSASTAQANAAAFAKQLTTATAAQKSTAAGSAGGVSGKDVVADAKKYLGIPYVFGGTDPKKGLDCSGLVQRVFKDLGVDLPRIAADQARKGTEVKGIAQAKPGDLITFGEPAHHIGIYVGDNKILHAPQPGQNVKIETIWEKPTSIRRIVPPTAVAATSATAATGAVGGNRVSDVPYANLFNAAGAKHGVSPKLLAALAKVESGYNPSAVSPAGARGLMQIMPATAREMGVDPMNVRSAIDGAARIMKGNLKKFGSLPLAIAAYNAGGGAVRQYGGIPPFAETRAYVPKVQRALAALG</sequence>
<dbReference type="InterPro" id="IPR000064">
    <property type="entry name" value="NLP_P60_dom"/>
</dbReference>
<reference evidence="7" key="2">
    <citation type="submission" date="2020-09" db="EMBL/GenBank/DDBJ databases">
        <authorList>
            <person name="Sun Q."/>
            <person name="Ohkuma M."/>
        </authorList>
    </citation>
    <scope>NUCLEOTIDE SEQUENCE</scope>
    <source>
        <strain evidence="7">JCM 3090</strain>
    </source>
</reference>
<comment type="similarity">
    <text evidence="1">Belongs to the peptidase C40 family.</text>
</comment>
<dbReference type="PANTHER" id="PTHR47359">
    <property type="entry name" value="PEPTIDOGLYCAN DL-ENDOPEPTIDASE CWLO"/>
    <property type="match status" value="1"/>
</dbReference>
<dbReference type="Pfam" id="PF00877">
    <property type="entry name" value="NLPC_P60"/>
    <property type="match status" value="1"/>
</dbReference>
<dbReference type="Gene3D" id="1.10.530.10">
    <property type="match status" value="1"/>
</dbReference>
<evidence type="ECO:0000256" key="3">
    <source>
        <dbReference type="ARBA" id="ARBA00022670"/>
    </source>
</evidence>
<accession>A0A8J3B0E7</accession>
<dbReference type="RefSeq" id="WP_306341590.1">
    <property type="nucleotide sequence ID" value="NZ_BMQB01000002.1"/>
</dbReference>
<keyword evidence="5" id="KW-0788">Thiol protease</keyword>
<dbReference type="Gene3D" id="3.90.1720.10">
    <property type="entry name" value="endopeptidase domain like (from Nostoc punctiforme)"/>
    <property type="match status" value="1"/>
</dbReference>
<evidence type="ECO:0000256" key="2">
    <source>
        <dbReference type="ARBA" id="ARBA00007734"/>
    </source>
</evidence>
<evidence type="ECO:0000256" key="1">
    <source>
        <dbReference type="ARBA" id="ARBA00007074"/>
    </source>
</evidence>
<keyword evidence="8" id="KW-1185">Reference proteome</keyword>
<dbReference type="CDD" id="cd00254">
    <property type="entry name" value="LT-like"/>
    <property type="match status" value="1"/>
</dbReference>
<comment type="similarity">
    <text evidence="2">Belongs to the transglycosylase Slt family.</text>
</comment>
<feature type="domain" description="NlpC/P60" evidence="6">
    <location>
        <begin position="56"/>
        <end position="178"/>
    </location>
</feature>
<dbReference type="Proteomes" id="UP000649739">
    <property type="component" value="Unassembled WGS sequence"/>
</dbReference>
<dbReference type="InterPro" id="IPR023346">
    <property type="entry name" value="Lysozyme-like_dom_sf"/>
</dbReference>
<dbReference type="InterPro" id="IPR000189">
    <property type="entry name" value="Transglyc_AS"/>
</dbReference>
<dbReference type="GO" id="GO:0016020">
    <property type="term" value="C:membrane"/>
    <property type="evidence" value="ECO:0007669"/>
    <property type="project" value="InterPro"/>
</dbReference>
<dbReference type="InterPro" id="IPR051794">
    <property type="entry name" value="PG_Endopeptidase_C40"/>
</dbReference>
<dbReference type="PANTHER" id="PTHR47359:SF3">
    <property type="entry name" value="NLP_P60 DOMAIN-CONTAINING PROTEIN-RELATED"/>
    <property type="match status" value="1"/>
</dbReference>